<feature type="compositionally biased region" description="Basic and acidic residues" evidence="5">
    <location>
        <begin position="273"/>
        <end position="289"/>
    </location>
</feature>
<feature type="region of interest" description="Disordered" evidence="5">
    <location>
        <begin position="179"/>
        <end position="289"/>
    </location>
</feature>
<sequence length="590" mass="65406">MGEKMRIYIGGLGSSVQDDDLRKTFTSPQLGTVESVEIIRTKDRSFGYLEFVPVSDKGLAKLFSTYNGCLWKGGKLRLEKAKEHYLFRLNREWAEEAETEIKLSTQNVDAVDSVPVLQKPKKDLDIDKSQLNLFFPRLRRIKPIPLKGTGKHKYSFQRVEIPPLPIHFCDCEEHSVPPESAKINPTVTVSHETEDSFLREPASFSKPIPEVHGNEKTNLLPNKKRKQSVEENNSNNTAPSNKKGRKGVPHDSEDIPVAVKTKSIDSKSGPVELSRDGGSSRKSPWKDLVRDKDSAAFHISDVLMDLNPEVEAEPISDSFNGSDEKGDESSKVMEDDVQSTEPSAGFDENDDKRDESSEVKEDDVQSTEPSAGFDENDDKRDESSDVKEDGQSTEPSAGFDENDDKRDESSGVKVDVQSAKPSAVDEKMARGAAWRQKSSWLQLVADASSSKFSLAQVLPGVTFQTQETQQLDNNDDFFNSKNGGFVHEEDMGKPQGSANKDVYAALENPMASVLTKEQSNSDSKEAVVEEKGEESAPLHLTNNVQSNRALGDTVVSETCPFMRTDASLKKWKKLSGSRNKKGKGQKLARD</sequence>
<dbReference type="GO" id="GO:0003723">
    <property type="term" value="F:RNA binding"/>
    <property type="evidence" value="ECO:0007669"/>
    <property type="project" value="UniProtKB-UniRule"/>
</dbReference>
<feature type="region of interest" description="Disordered" evidence="5">
    <location>
        <begin position="466"/>
        <end position="497"/>
    </location>
</feature>
<dbReference type="PANTHER" id="PTHR23099:SF0">
    <property type="entry name" value="GERM CELL NUCLEAR ACIDIC PROTEIN"/>
    <property type="match status" value="1"/>
</dbReference>
<reference evidence="7 8" key="1">
    <citation type="journal article" date="2013" name="Proc. Natl. Acad. Sci. U.S.A.">
        <title>Fine-scale variation in meiotic recombination in Mimulus inferred from population shotgun sequencing.</title>
        <authorList>
            <person name="Hellsten U."/>
            <person name="Wright K.M."/>
            <person name="Jenkins J."/>
            <person name="Shu S."/>
            <person name="Yuan Y."/>
            <person name="Wessler S.R."/>
            <person name="Schmutz J."/>
            <person name="Willis J.H."/>
            <person name="Rokhsar D.S."/>
        </authorList>
    </citation>
    <scope>NUCLEOTIDE SEQUENCE [LARGE SCALE GENOMIC DNA]</scope>
    <source>
        <strain evidence="8">cv. DUN x IM62</strain>
    </source>
</reference>
<evidence type="ECO:0000259" key="6">
    <source>
        <dbReference type="PROSITE" id="PS50102"/>
    </source>
</evidence>
<feature type="region of interest" description="Disordered" evidence="5">
    <location>
        <begin position="514"/>
        <end position="540"/>
    </location>
</feature>
<feature type="compositionally biased region" description="Basic and acidic residues" evidence="5">
    <location>
        <begin position="522"/>
        <end position="536"/>
    </location>
</feature>
<dbReference type="InterPro" id="IPR012677">
    <property type="entry name" value="Nucleotide-bd_a/b_plait_sf"/>
</dbReference>
<organism evidence="7 8">
    <name type="scientific">Erythranthe guttata</name>
    <name type="common">Yellow monkey flower</name>
    <name type="synonym">Mimulus guttatus</name>
    <dbReference type="NCBI Taxonomy" id="4155"/>
    <lineage>
        <taxon>Eukaryota</taxon>
        <taxon>Viridiplantae</taxon>
        <taxon>Streptophyta</taxon>
        <taxon>Embryophyta</taxon>
        <taxon>Tracheophyta</taxon>
        <taxon>Spermatophyta</taxon>
        <taxon>Magnoliopsida</taxon>
        <taxon>eudicotyledons</taxon>
        <taxon>Gunneridae</taxon>
        <taxon>Pentapetalae</taxon>
        <taxon>asterids</taxon>
        <taxon>lamiids</taxon>
        <taxon>Lamiales</taxon>
        <taxon>Phrymaceae</taxon>
        <taxon>Erythranthe</taxon>
    </lineage>
</organism>
<feature type="compositionally biased region" description="Basic and acidic residues" evidence="5">
    <location>
        <begin position="322"/>
        <end position="334"/>
    </location>
</feature>
<dbReference type="EMBL" id="KI631414">
    <property type="protein sequence ID" value="EYU28280.1"/>
    <property type="molecule type" value="Genomic_DNA"/>
</dbReference>
<keyword evidence="2 4" id="KW-0694">RNA-binding</keyword>
<feature type="compositionally biased region" description="Basic and acidic residues" evidence="5">
    <location>
        <begin position="350"/>
        <end position="363"/>
    </location>
</feature>
<evidence type="ECO:0000256" key="1">
    <source>
        <dbReference type="ARBA" id="ARBA00004604"/>
    </source>
</evidence>
<evidence type="ECO:0000313" key="7">
    <source>
        <dbReference type="EMBL" id="EYU28280.1"/>
    </source>
</evidence>
<name>A0A022QP64_ERYGU</name>
<keyword evidence="3" id="KW-0539">Nucleus</keyword>
<dbReference type="Gene3D" id="3.30.70.330">
    <property type="match status" value="1"/>
</dbReference>
<evidence type="ECO:0000256" key="2">
    <source>
        <dbReference type="ARBA" id="ARBA00022884"/>
    </source>
</evidence>
<dbReference type="SMART" id="SM00360">
    <property type="entry name" value="RRM"/>
    <property type="match status" value="1"/>
</dbReference>
<evidence type="ECO:0000313" key="8">
    <source>
        <dbReference type="Proteomes" id="UP000030748"/>
    </source>
</evidence>
<dbReference type="InterPro" id="IPR035979">
    <property type="entry name" value="RBD_domain_sf"/>
</dbReference>
<dbReference type="PROSITE" id="PS50102">
    <property type="entry name" value="RRM"/>
    <property type="match status" value="1"/>
</dbReference>
<proteinExistence type="predicted"/>
<dbReference type="eggNOG" id="ENOG502QPQA">
    <property type="taxonomic scope" value="Eukaryota"/>
</dbReference>
<dbReference type="Pfam" id="PF00076">
    <property type="entry name" value="RRM_1"/>
    <property type="match status" value="1"/>
</dbReference>
<dbReference type="AlphaFoldDB" id="A0A022QP64"/>
<dbReference type="GO" id="GO:0005634">
    <property type="term" value="C:nucleus"/>
    <property type="evidence" value="ECO:0000318"/>
    <property type="project" value="GO_Central"/>
</dbReference>
<feature type="compositionally biased region" description="Polar residues" evidence="5">
    <location>
        <begin position="466"/>
        <end position="482"/>
    </location>
</feature>
<feature type="region of interest" description="Disordered" evidence="5">
    <location>
        <begin position="570"/>
        <end position="590"/>
    </location>
</feature>
<evidence type="ECO:0000256" key="3">
    <source>
        <dbReference type="ARBA" id="ARBA00023242"/>
    </source>
</evidence>
<dbReference type="PANTHER" id="PTHR23099">
    <property type="entry name" value="TRANSCRIPTIONAL REGULATOR"/>
    <property type="match status" value="1"/>
</dbReference>
<protein>
    <recommendedName>
        <fullName evidence="6">RRM domain-containing protein</fullName>
    </recommendedName>
</protein>
<evidence type="ECO:0000256" key="4">
    <source>
        <dbReference type="PROSITE-ProRule" id="PRU00176"/>
    </source>
</evidence>
<dbReference type="InterPro" id="IPR000504">
    <property type="entry name" value="RRM_dom"/>
</dbReference>
<keyword evidence="8" id="KW-1185">Reference proteome</keyword>
<dbReference type="Proteomes" id="UP000030748">
    <property type="component" value="Unassembled WGS sequence"/>
</dbReference>
<comment type="subcellular location">
    <subcellularLocation>
        <location evidence="1">Nucleus</location>
        <location evidence="1">Nucleolus</location>
    </subcellularLocation>
</comment>
<dbReference type="CDD" id="cd12226">
    <property type="entry name" value="RRM_NOL8"/>
    <property type="match status" value="1"/>
</dbReference>
<dbReference type="SUPFAM" id="SSF54928">
    <property type="entry name" value="RNA-binding domain, RBD"/>
    <property type="match status" value="1"/>
</dbReference>
<feature type="domain" description="RRM" evidence="6">
    <location>
        <begin position="5"/>
        <end position="83"/>
    </location>
</feature>
<feature type="compositionally biased region" description="Basic and acidic residues" evidence="5">
    <location>
        <begin position="377"/>
        <end position="390"/>
    </location>
</feature>
<accession>A0A022QP64</accession>
<dbReference type="STRING" id="4155.A0A022QP64"/>
<feature type="compositionally biased region" description="Polar residues" evidence="5">
    <location>
        <begin position="230"/>
        <end position="240"/>
    </location>
</feature>
<dbReference type="InterPro" id="IPR034138">
    <property type="entry name" value="NOP8_RRM"/>
</dbReference>
<feature type="region of interest" description="Disordered" evidence="5">
    <location>
        <begin position="308"/>
        <end position="432"/>
    </location>
</feature>
<evidence type="ECO:0000256" key="5">
    <source>
        <dbReference type="SAM" id="MobiDB-lite"/>
    </source>
</evidence>
<dbReference type="GO" id="GO:0005730">
    <property type="term" value="C:nucleolus"/>
    <property type="evidence" value="ECO:0007669"/>
    <property type="project" value="UniProtKB-SubCell"/>
</dbReference>
<gene>
    <name evidence="7" type="ORF">MIMGU_mgv1a003363mg</name>
</gene>